<reference evidence="12" key="1">
    <citation type="journal article" date="2019" name="Int. J. Syst. Evol. Microbiol.">
        <title>The Global Catalogue of Microorganisms (GCM) 10K type strain sequencing project: providing services to taxonomists for standard genome sequencing and annotation.</title>
        <authorList>
            <consortium name="The Broad Institute Genomics Platform"/>
            <consortium name="The Broad Institute Genome Sequencing Center for Infectious Disease"/>
            <person name="Wu L."/>
            <person name="Ma J."/>
        </authorList>
    </citation>
    <scope>NUCLEOTIDE SEQUENCE [LARGE SCALE GENOMIC DNA]</scope>
    <source>
        <strain evidence="12">CGMCC 1.15474</strain>
    </source>
</reference>
<dbReference type="SFLD" id="SFLDG01129">
    <property type="entry name" value="C1.5:_HAD__Beta-PGM__Phosphata"/>
    <property type="match status" value="1"/>
</dbReference>
<gene>
    <name evidence="11" type="primary">pgmB</name>
    <name evidence="11" type="ORF">ACFSKK_20805</name>
</gene>
<evidence type="ECO:0000256" key="7">
    <source>
        <dbReference type="ARBA" id="ARBA00023277"/>
    </source>
</evidence>
<dbReference type="PRINTS" id="PR00413">
    <property type="entry name" value="HADHALOGNASE"/>
</dbReference>
<name>A0ABW5C4D5_9BACI</name>
<dbReference type="NCBIfam" id="TIGR01509">
    <property type="entry name" value="HAD-SF-IA-v3"/>
    <property type="match status" value="1"/>
</dbReference>
<dbReference type="PANTHER" id="PTHR46193">
    <property type="entry name" value="6-PHOSPHOGLUCONATE PHOSPHATASE"/>
    <property type="match status" value="1"/>
</dbReference>
<dbReference type="RefSeq" id="WP_345740641.1">
    <property type="nucleotide sequence ID" value="NZ_CP095550.1"/>
</dbReference>
<dbReference type="NCBIfam" id="TIGR02009">
    <property type="entry name" value="PGMB-YQAB-SF"/>
    <property type="match status" value="1"/>
</dbReference>
<evidence type="ECO:0000256" key="5">
    <source>
        <dbReference type="ARBA" id="ARBA00022842"/>
    </source>
</evidence>
<dbReference type="InterPro" id="IPR036412">
    <property type="entry name" value="HAD-like_sf"/>
</dbReference>
<dbReference type="Proteomes" id="UP001597318">
    <property type="component" value="Unassembled WGS sequence"/>
</dbReference>
<comment type="similarity">
    <text evidence="2">Belongs to the HAD-like hydrolase superfamily. CbbY/CbbZ/Gph/YieH family.</text>
</comment>
<proteinExistence type="inferred from homology"/>
<evidence type="ECO:0000256" key="2">
    <source>
        <dbReference type="ARBA" id="ARBA00006171"/>
    </source>
</evidence>
<dbReference type="InterPro" id="IPR006439">
    <property type="entry name" value="HAD-SF_hydro_IA"/>
</dbReference>
<evidence type="ECO:0000256" key="4">
    <source>
        <dbReference type="ARBA" id="ARBA00022723"/>
    </source>
</evidence>
<protein>
    <recommendedName>
        <fullName evidence="10">Beta-phosphoglucomutase</fullName>
        <ecNumber evidence="9">5.4.2.6</ecNumber>
    </recommendedName>
</protein>
<evidence type="ECO:0000256" key="8">
    <source>
        <dbReference type="ARBA" id="ARBA00044926"/>
    </source>
</evidence>
<dbReference type="Pfam" id="PF00702">
    <property type="entry name" value="Hydrolase"/>
    <property type="match status" value="1"/>
</dbReference>
<evidence type="ECO:0000256" key="9">
    <source>
        <dbReference type="ARBA" id="ARBA00044968"/>
    </source>
</evidence>
<dbReference type="InterPro" id="IPR023214">
    <property type="entry name" value="HAD_sf"/>
</dbReference>
<dbReference type="Gene3D" id="3.40.50.1000">
    <property type="entry name" value="HAD superfamily/HAD-like"/>
    <property type="match status" value="1"/>
</dbReference>
<accession>A0ABW5C4D5</accession>
<dbReference type="SFLD" id="SFLDS00003">
    <property type="entry name" value="Haloacid_Dehalogenase"/>
    <property type="match status" value="1"/>
</dbReference>
<evidence type="ECO:0000313" key="11">
    <source>
        <dbReference type="EMBL" id="MFD2216115.1"/>
    </source>
</evidence>
<comment type="catalytic activity">
    <reaction evidence="8">
        <text>beta-D-glucose 1-phosphate = beta-D-glucose 6-phosphate</text>
        <dbReference type="Rhea" id="RHEA:20113"/>
        <dbReference type="ChEBI" id="CHEBI:57684"/>
        <dbReference type="ChEBI" id="CHEBI:58247"/>
        <dbReference type="EC" id="5.4.2.6"/>
    </reaction>
</comment>
<comment type="caution">
    <text evidence="11">The sequence shown here is derived from an EMBL/GenBank/DDBJ whole genome shotgun (WGS) entry which is preliminary data.</text>
</comment>
<evidence type="ECO:0000256" key="1">
    <source>
        <dbReference type="ARBA" id="ARBA00001946"/>
    </source>
</evidence>
<sequence>MIQLSKLKAFIFDLDGVITDTAEYHFLAWKALAEDLNISFTRELNEELKGISRMDSLEKILQFGGKEQEFSEQEKLELATKKNEHYVELINKITPSDILPGIEKLLRDIKQANLEIALASASKNANMVLEALKLKDQFDYIVDVTKIKKGKPDPEIFLKAAELLKVDPSSCVGVEDAIAGVEAIKSAGMYAVAVGPKSSFQKADLVYETTEALSFKEIKERFEE</sequence>
<dbReference type="SFLD" id="SFLDF00046">
    <property type="entry name" value="beta-phosphoglucomutase"/>
    <property type="match status" value="1"/>
</dbReference>
<dbReference type="SUPFAM" id="SSF56784">
    <property type="entry name" value="HAD-like"/>
    <property type="match status" value="1"/>
</dbReference>
<dbReference type="InterPro" id="IPR051600">
    <property type="entry name" value="Beta-PGM-like"/>
</dbReference>
<dbReference type="EMBL" id="JBHUIK010000006">
    <property type="protein sequence ID" value="MFD2216115.1"/>
    <property type="molecule type" value="Genomic_DNA"/>
</dbReference>
<keyword evidence="12" id="KW-1185">Reference proteome</keyword>
<keyword evidence="4" id="KW-0479">Metal-binding</keyword>
<evidence type="ECO:0000313" key="12">
    <source>
        <dbReference type="Proteomes" id="UP001597318"/>
    </source>
</evidence>
<keyword evidence="6 11" id="KW-0413">Isomerase</keyword>
<dbReference type="NCBIfam" id="TIGR01990">
    <property type="entry name" value="bPGM"/>
    <property type="match status" value="1"/>
</dbReference>
<evidence type="ECO:0000256" key="3">
    <source>
        <dbReference type="ARBA" id="ARBA00022553"/>
    </source>
</evidence>
<organism evidence="11 12">
    <name type="scientific">Metabacillus endolithicus</name>
    <dbReference type="NCBI Taxonomy" id="1535204"/>
    <lineage>
        <taxon>Bacteria</taxon>
        <taxon>Bacillati</taxon>
        <taxon>Bacillota</taxon>
        <taxon>Bacilli</taxon>
        <taxon>Bacillales</taxon>
        <taxon>Bacillaceae</taxon>
        <taxon>Metabacillus</taxon>
    </lineage>
</organism>
<keyword evidence="3" id="KW-0597">Phosphoprotein</keyword>
<dbReference type="Gene3D" id="1.10.150.240">
    <property type="entry name" value="Putative phosphatase, domain 2"/>
    <property type="match status" value="1"/>
</dbReference>
<comment type="cofactor">
    <cofactor evidence="1">
        <name>Mg(2+)</name>
        <dbReference type="ChEBI" id="CHEBI:18420"/>
    </cofactor>
</comment>
<evidence type="ECO:0000256" key="10">
    <source>
        <dbReference type="ARBA" id="ARBA00044991"/>
    </source>
</evidence>
<dbReference type="InterPro" id="IPR010972">
    <property type="entry name" value="Beta-PGM"/>
</dbReference>
<dbReference type="EC" id="5.4.2.6" evidence="9"/>
<keyword evidence="7" id="KW-0119">Carbohydrate metabolism</keyword>
<dbReference type="GO" id="GO:0008801">
    <property type="term" value="F:beta-phosphoglucomutase activity"/>
    <property type="evidence" value="ECO:0007669"/>
    <property type="project" value="UniProtKB-EC"/>
</dbReference>
<dbReference type="SFLD" id="SFLDG01135">
    <property type="entry name" value="C1.5.6:_HAD__Beta-PGM__Phospha"/>
    <property type="match status" value="1"/>
</dbReference>
<keyword evidence="5" id="KW-0460">Magnesium</keyword>
<dbReference type="CDD" id="cd02598">
    <property type="entry name" value="HAD_BPGM"/>
    <property type="match status" value="1"/>
</dbReference>
<dbReference type="InterPro" id="IPR010976">
    <property type="entry name" value="B-phosphoglucomutase_hydrolase"/>
</dbReference>
<dbReference type="PANTHER" id="PTHR46193:SF18">
    <property type="entry name" value="HEXITOL PHOSPHATASE B"/>
    <property type="match status" value="1"/>
</dbReference>
<evidence type="ECO:0000256" key="6">
    <source>
        <dbReference type="ARBA" id="ARBA00023235"/>
    </source>
</evidence>
<dbReference type="InterPro" id="IPR023198">
    <property type="entry name" value="PGP-like_dom2"/>
</dbReference>